<dbReference type="SUPFAM" id="SSF54862">
    <property type="entry name" value="4Fe-4S ferredoxins"/>
    <property type="match status" value="1"/>
</dbReference>
<keyword evidence="4" id="KW-0249">Electron transport</keyword>
<feature type="domain" description="Rubredoxin-like" evidence="7">
    <location>
        <begin position="475"/>
        <end position="511"/>
    </location>
</feature>
<dbReference type="SUPFAM" id="SSF47240">
    <property type="entry name" value="Ferritin-like"/>
    <property type="match status" value="1"/>
</dbReference>
<dbReference type="InterPro" id="IPR009040">
    <property type="entry name" value="Ferritin-like_diiron"/>
</dbReference>
<dbReference type="Gene3D" id="2.20.28.10">
    <property type="match status" value="2"/>
</dbReference>
<evidence type="ECO:0000256" key="5">
    <source>
        <dbReference type="ARBA" id="ARBA00023004"/>
    </source>
</evidence>
<evidence type="ECO:0000256" key="6">
    <source>
        <dbReference type="ARBA" id="ARBA00023014"/>
    </source>
</evidence>
<dbReference type="InterPro" id="IPR017900">
    <property type="entry name" value="4Fe4S_Fe_S_CS"/>
</dbReference>
<dbReference type="InterPro" id="IPR013352">
    <property type="entry name" value="Fe_hydrogenase_subset"/>
</dbReference>
<evidence type="ECO:0000259" key="8">
    <source>
        <dbReference type="PROSITE" id="PS50905"/>
    </source>
</evidence>
<dbReference type="NCBIfam" id="TIGR02512">
    <property type="entry name" value="FeFe_hydrog_A"/>
    <property type="match status" value="1"/>
</dbReference>
<dbReference type="Pfam" id="PF21349">
    <property type="entry name" value="RUBY_RBDX"/>
    <property type="match status" value="2"/>
</dbReference>
<keyword evidence="2" id="KW-0813">Transport</keyword>
<sequence>MQEGNPRERNVRKLNHLPLSVRVPIEEDNPGIVRWEEKCIRCGMCRTACTNLIGVHGTYTLEETGGKAICIYCGQCANVCPVDSITERDESAQVKKAIADPEKIVVVSTSPAVRAALGEEFGMEPGAFVEGKMVALLRALGADYVLDTNFAADLTIVEEASELIRRITEKDRPLPQFTSCCPGWVHFAEIYAPEMLPHLSSAKSPIGMQGATVKTYFAQKMGLDPKQIVHVTLTPCTAKKFEIRREEMHAAADYHGVEGMRDTDQVITTRELARWAKSEGIDWNALEDSAYDSLMGKASGAGVIFGNTGGVMEAALRTAYEYLTGQAAPRELLHLSPLRGYEGVREAQVQIGDLTLQVAVVYGTANARSFLRQMKESGKQYHFVEVMACPGGCIGGGGQPKDLRKNADEIRKSRIAALYRRDEAMTLRTSHENPEILEVYKTFYGKPLSELAEKMLHTTYQDRSELLHRKEEKPVKKWRCTICGYIHEGETLPEDFTCPICMQPASAFELIEETPAPSKGGNKYAGTQTEKNLEAAFAGESQARNKYTYFSSIAQKEGYEQIAALFLQTAENERAHAKMWFEELHGVEDTAANLLHAAEGENYEWTDMYDGFARTAEAEGFPELAAKFRLVAAIEKRHEERYRALLRNVETAQVFEKSEVKVWECRNCGHIVVGTAAPEVCPTCLYSRSFFEIHSDNY</sequence>
<dbReference type="InterPro" id="IPR017896">
    <property type="entry name" value="4Fe4S_Fe-S-bd"/>
</dbReference>
<dbReference type="Pfam" id="PF02256">
    <property type="entry name" value="Fe_hyd_SSU"/>
    <property type="match status" value="1"/>
</dbReference>
<feature type="domain" description="Ferritin-like diiron" evidence="8">
    <location>
        <begin position="523"/>
        <end position="653"/>
    </location>
</feature>
<evidence type="ECO:0000259" key="9">
    <source>
        <dbReference type="PROSITE" id="PS51379"/>
    </source>
</evidence>
<dbReference type="InterPro" id="IPR009078">
    <property type="entry name" value="Ferritin-like_SF"/>
</dbReference>
<dbReference type="NCBIfam" id="NF045767">
    <property type="entry name" value="RuberyRbr"/>
    <property type="match status" value="1"/>
</dbReference>
<dbReference type="RefSeq" id="WP_204721333.1">
    <property type="nucleotide sequence ID" value="NZ_JACSNR010000008.1"/>
</dbReference>
<dbReference type="InterPro" id="IPR052364">
    <property type="entry name" value="Rubrerythrin"/>
</dbReference>
<dbReference type="SMART" id="SM00902">
    <property type="entry name" value="Fe_hyd_SSU"/>
    <property type="match status" value="1"/>
</dbReference>
<dbReference type="PROSITE" id="PS51379">
    <property type="entry name" value="4FE4S_FER_2"/>
    <property type="match status" value="1"/>
</dbReference>
<evidence type="ECO:0000259" key="7">
    <source>
        <dbReference type="PROSITE" id="PS50903"/>
    </source>
</evidence>
<keyword evidence="11" id="KW-1185">Reference proteome</keyword>
<evidence type="ECO:0000313" key="11">
    <source>
        <dbReference type="Proteomes" id="UP000724149"/>
    </source>
</evidence>
<dbReference type="Pfam" id="PF00037">
    <property type="entry name" value="Fer4"/>
    <property type="match status" value="1"/>
</dbReference>
<dbReference type="PROSITE" id="PS00198">
    <property type="entry name" value="4FE4S_FER_1"/>
    <property type="match status" value="1"/>
</dbReference>
<dbReference type="Pfam" id="PF02906">
    <property type="entry name" value="Fe_hyd_lg_C"/>
    <property type="match status" value="1"/>
</dbReference>
<dbReference type="CDD" id="cd00729">
    <property type="entry name" value="rubredoxin_SM"/>
    <property type="match status" value="2"/>
</dbReference>
<dbReference type="InterPro" id="IPR004108">
    <property type="entry name" value="Fe_hydrogenase_lsu_C"/>
</dbReference>
<dbReference type="PROSITE" id="PS50903">
    <property type="entry name" value="RUBREDOXIN_LIKE"/>
    <property type="match status" value="1"/>
</dbReference>
<dbReference type="Gene3D" id="1.20.1260.10">
    <property type="match status" value="1"/>
</dbReference>
<dbReference type="Gene3D" id="3.30.70.20">
    <property type="match status" value="1"/>
</dbReference>
<dbReference type="Gene3D" id="3.40.950.10">
    <property type="entry name" value="Fe-only Hydrogenase (Larger Subunit), Chain L, domain 3"/>
    <property type="match status" value="1"/>
</dbReference>
<organism evidence="10 11">
    <name type="scientific">Hydrogenoanaerobacterium saccharovorans</name>
    <dbReference type="NCBI Taxonomy" id="474960"/>
    <lineage>
        <taxon>Bacteria</taxon>
        <taxon>Bacillati</taxon>
        <taxon>Bacillota</taxon>
        <taxon>Clostridia</taxon>
        <taxon>Eubacteriales</taxon>
        <taxon>Oscillospiraceae</taxon>
        <taxon>Hydrogenoanaerobacterium</taxon>
    </lineage>
</organism>
<evidence type="ECO:0000313" key="10">
    <source>
        <dbReference type="EMBL" id="MBM6923767.1"/>
    </source>
</evidence>
<dbReference type="SUPFAM" id="SSF57802">
    <property type="entry name" value="Rubredoxin-like"/>
    <property type="match status" value="2"/>
</dbReference>
<dbReference type="InterPro" id="IPR009016">
    <property type="entry name" value="Fe_hydrogenase"/>
</dbReference>
<keyword evidence="6" id="KW-0411">Iron-sulfur</keyword>
<evidence type="ECO:0000256" key="4">
    <source>
        <dbReference type="ARBA" id="ARBA00022982"/>
    </source>
</evidence>
<keyword evidence="3" id="KW-0479">Metal-binding</keyword>
<comment type="cofactor">
    <cofactor evidence="1">
        <name>Fe(3+)</name>
        <dbReference type="ChEBI" id="CHEBI:29034"/>
    </cofactor>
</comment>
<dbReference type="Pfam" id="PF02915">
    <property type="entry name" value="Rubrerythrin"/>
    <property type="match status" value="1"/>
</dbReference>
<keyword evidence="5" id="KW-0408">Iron</keyword>
<dbReference type="Proteomes" id="UP000724149">
    <property type="component" value="Unassembled WGS sequence"/>
</dbReference>
<dbReference type="SUPFAM" id="SSF53920">
    <property type="entry name" value="Fe-only hydrogenase"/>
    <property type="match status" value="1"/>
</dbReference>
<comment type="caution">
    <text evidence="10">The sequence shown here is derived from an EMBL/GenBank/DDBJ whole genome shotgun (WGS) entry which is preliminary data.</text>
</comment>
<dbReference type="InterPro" id="IPR003149">
    <property type="entry name" value="Fe_hydrogenase_ssu"/>
</dbReference>
<proteinExistence type="predicted"/>
<evidence type="ECO:0000256" key="2">
    <source>
        <dbReference type="ARBA" id="ARBA00022448"/>
    </source>
</evidence>
<name>A0ABS2GMQ7_9FIRM</name>
<dbReference type="Gene3D" id="3.40.50.1780">
    <property type="match status" value="1"/>
</dbReference>
<dbReference type="PROSITE" id="PS50905">
    <property type="entry name" value="FERRITIN_LIKE"/>
    <property type="match status" value="1"/>
</dbReference>
<dbReference type="PANTHER" id="PTHR11615">
    <property type="entry name" value="NITRATE, FORMATE, IRON DEHYDROGENASE"/>
    <property type="match status" value="1"/>
</dbReference>
<evidence type="ECO:0000256" key="1">
    <source>
        <dbReference type="ARBA" id="ARBA00001965"/>
    </source>
</evidence>
<gene>
    <name evidence="10" type="ORF">H9X81_08720</name>
</gene>
<evidence type="ECO:0000256" key="3">
    <source>
        <dbReference type="ARBA" id="ARBA00022723"/>
    </source>
</evidence>
<dbReference type="InterPro" id="IPR024934">
    <property type="entry name" value="Rubredoxin-like_dom"/>
</dbReference>
<dbReference type="InterPro" id="IPR036991">
    <property type="entry name" value="Fe_hydrogenase_ssu_sf"/>
</dbReference>
<protein>
    <submittedName>
        <fullName evidence="10">Iron hydrogenase small subunit</fullName>
    </submittedName>
</protein>
<dbReference type="InterPro" id="IPR050340">
    <property type="entry name" value="Cytosolic_Fe-S_CAF"/>
</dbReference>
<dbReference type="Gene3D" id="4.10.260.20">
    <property type="entry name" value="Iron hydrogenase, small subunit"/>
    <property type="match status" value="1"/>
</dbReference>
<dbReference type="InterPro" id="IPR003251">
    <property type="entry name" value="Rr_diiron-bd_dom"/>
</dbReference>
<dbReference type="CDD" id="cd01041">
    <property type="entry name" value="Rubrerythrin"/>
    <property type="match status" value="1"/>
</dbReference>
<accession>A0ABS2GMQ7</accession>
<dbReference type="InterPro" id="IPR012347">
    <property type="entry name" value="Ferritin-like"/>
</dbReference>
<dbReference type="EMBL" id="JACSNR010000008">
    <property type="protein sequence ID" value="MBM6923767.1"/>
    <property type="molecule type" value="Genomic_DNA"/>
</dbReference>
<feature type="domain" description="4Fe-4S ferredoxin-type" evidence="9">
    <location>
        <begin position="57"/>
        <end position="90"/>
    </location>
</feature>
<reference evidence="10 11" key="1">
    <citation type="journal article" date="2021" name="Sci. Rep.">
        <title>The distribution of antibiotic resistance genes in chicken gut microbiota commensals.</title>
        <authorList>
            <person name="Juricova H."/>
            <person name="Matiasovicova J."/>
            <person name="Kubasova T."/>
            <person name="Cejkova D."/>
            <person name="Rychlik I."/>
        </authorList>
    </citation>
    <scope>NUCLEOTIDE SEQUENCE [LARGE SCALE GENOMIC DNA]</scope>
    <source>
        <strain evidence="10 11">An564</strain>
    </source>
</reference>
<dbReference type="InterPro" id="IPR048574">
    <property type="entry name" value="RUBY_RBDX"/>
</dbReference>